<organism evidence="1 2">
    <name type="scientific">Aspergillus chevalieri</name>
    <name type="common">Eurotium chevalieri</name>
    <dbReference type="NCBI Taxonomy" id="182096"/>
    <lineage>
        <taxon>Eukaryota</taxon>
        <taxon>Fungi</taxon>
        <taxon>Dikarya</taxon>
        <taxon>Ascomycota</taxon>
        <taxon>Pezizomycotina</taxon>
        <taxon>Eurotiomycetes</taxon>
        <taxon>Eurotiomycetidae</taxon>
        <taxon>Eurotiales</taxon>
        <taxon>Aspergillaceae</taxon>
        <taxon>Aspergillus</taxon>
        <taxon>Aspergillus subgen. Aspergillus</taxon>
    </lineage>
</organism>
<sequence length="213" mass="24959">MVADLVKLYGPGMSYYLPKTEGSTTNAEDDKKSPDEKYSAALRALYSSNQILEKKMSKLRASTIRLNLDLMKLQRHMSTMQHDFLTTWQADILTLLIEVVFARCHRVLPGGYAVEEIESLDYETLTRVYRTAAKRIQKERLRRNFGLSAKYYFALQKYWEVVEFRSEDPFQTECVFARWLVAEKEKDPGVYEFWGKLFPLCYRRTVEESAAIF</sequence>
<keyword evidence="2" id="KW-1185">Reference proteome</keyword>
<name>A0A7R7ZP05_ASPCH</name>
<accession>A0A7R7ZP05</accession>
<dbReference type="AlphaFoldDB" id="A0A7R7ZP05"/>
<dbReference type="RefSeq" id="XP_043136726.1">
    <property type="nucleotide sequence ID" value="XM_043279004.1"/>
</dbReference>
<evidence type="ECO:0000313" key="1">
    <source>
        <dbReference type="EMBL" id="BCR88204.1"/>
    </source>
</evidence>
<proteinExistence type="predicted"/>
<evidence type="ECO:0000313" key="2">
    <source>
        <dbReference type="Proteomes" id="UP000637239"/>
    </source>
</evidence>
<dbReference type="GeneID" id="66982563"/>
<reference evidence="1" key="1">
    <citation type="submission" date="2021-01" db="EMBL/GenBank/DDBJ databases">
        <authorList>
            <consortium name="Aspergillus chevalieri M1 genome sequencing consortium"/>
            <person name="Kazuki M."/>
            <person name="Futagami T."/>
        </authorList>
    </citation>
    <scope>NUCLEOTIDE SEQUENCE</scope>
    <source>
        <strain evidence="1">M1</strain>
    </source>
</reference>
<protein>
    <submittedName>
        <fullName evidence="1">Uncharacterized protein</fullName>
    </submittedName>
</protein>
<gene>
    <name evidence="1" type="ORF">ACHE_40768S</name>
</gene>
<dbReference type="KEGG" id="ache:ACHE_40768S"/>
<dbReference type="EMBL" id="AP024419">
    <property type="protein sequence ID" value="BCR88204.1"/>
    <property type="molecule type" value="Genomic_DNA"/>
</dbReference>
<reference evidence="1" key="2">
    <citation type="submission" date="2021-02" db="EMBL/GenBank/DDBJ databases">
        <title>Aspergillus chevalieri M1 genome sequence.</title>
        <authorList>
            <person name="Kadooka C."/>
            <person name="Mori K."/>
            <person name="Futagami T."/>
        </authorList>
    </citation>
    <scope>NUCLEOTIDE SEQUENCE</scope>
    <source>
        <strain evidence="1">M1</strain>
    </source>
</reference>
<dbReference type="Proteomes" id="UP000637239">
    <property type="component" value="Chromosome 4"/>
</dbReference>